<sequence>MVSTSALKHSVAEAFCKTLTAPTNKLCFETALAGSVAALVLETTASKVVVEVVVVALPEVEAVQEDMEEEVDTAVVDTRAEDIMAAVGVGVVAMAALITVGAEVAQTGGAAVRPTPQPGPATLG</sequence>
<dbReference type="AlphaFoldDB" id="A0A7R9JEZ2"/>
<evidence type="ECO:0000313" key="1">
    <source>
        <dbReference type="EMBL" id="CAD7578089.1"/>
    </source>
</evidence>
<accession>A0A7R9JEZ2</accession>
<gene>
    <name evidence="1" type="ORF">TCMB3V08_LOCUS10630</name>
</gene>
<organism evidence="1">
    <name type="scientific">Timema californicum</name>
    <name type="common">California timema</name>
    <name type="synonym">Walking stick</name>
    <dbReference type="NCBI Taxonomy" id="61474"/>
    <lineage>
        <taxon>Eukaryota</taxon>
        <taxon>Metazoa</taxon>
        <taxon>Ecdysozoa</taxon>
        <taxon>Arthropoda</taxon>
        <taxon>Hexapoda</taxon>
        <taxon>Insecta</taxon>
        <taxon>Pterygota</taxon>
        <taxon>Neoptera</taxon>
        <taxon>Polyneoptera</taxon>
        <taxon>Phasmatodea</taxon>
        <taxon>Timematodea</taxon>
        <taxon>Timematoidea</taxon>
        <taxon>Timematidae</taxon>
        <taxon>Timema</taxon>
    </lineage>
</organism>
<reference evidence="1" key="1">
    <citation type="submission" date="2020-11" db="EMBL/GenBank/DDBJ databases">
        <authorList>
            <person name="Tran Van P."/>
        </authorList>
    </citation>
    <scope>NUCLEOTIDE SEQUENCE</scope>
</reference>
<protein>
    <submittedName>
        <fullName evidence="1">(California timema) hypothetical protein</fullName>
    </submittedName>
</protein>
<dbReference type="EMBL" id="OE186818">
    <property type="protein sequence ID" value="CAD7578089.1"/>
    <property type="molecule type" value="Genomic_DNA"/>
</dbReference>
<name>A0A7R9JEZ2_TIMCA</name>
<proteinExistence type="predicted"/>